<gene>
    <name evidence="2" type="ORF">EKPJFOCH_3062</name>
</gene>
<proteinExistence type="predicted"/>
<reference evidence="2" key="1">
    <citation type="journal article" date="2021" name="Front. Microbiol.">
        <title>Comprehensive Comparative Genomics and Phenotyping of Methylobacterium Species.</title>
        <authorList>
            <person name="Alessa O."/>
            <person name="Ogura Y."/>
            <person name="Fujitani Y."/>
            <person name="Takami H."/>
            <person name="Hayashi T."/>
            <person name="Sahin N."/>
            <person name="Tani A."/>
        </authorList>
    </citation>
    <scope>NUCLEOTIDE SEQUENCE</scope>
    <source>
        <strain evidence="2">DSM 23674</strain>
    </source>
</reference>
<accession>A0ABQ4TSF3</accession>
<feature type="compositionally biased region" description="Polar residues" evidence="1">
    <location>
        <begin position="1"/>
        <end position="10"/>
    </location>
</feature>
<keyword evidence="3" id="KW-1185">Reference proteome</keyword>
<feature type="region of interest" description="Disordered" evidence="1">
    <location>
        <begin position="1"/>
        <end position="36"/>
    </location>
</feature>
<protein>
    <recommendedName>
        <fullName evidence="4">DUF1508 domain-containing protein</fullName>
    </recommendedName>
</protein>
<name>A0ABQ4TSF3_9HYPH</name>
<sequence length="102" mass="10965">MQTADLWTTGNGLGDGFQPGRSAARRGPTRPPADLARRLGARSVHFDLLERESSSWGWALRNAYGEEVAQSHVDYPSRVQASAAAVAFSRLVAEAGRQVGGR</sequence>
<dbReference type="EMBL" id="BPRA01000014">
    <property type="protein sequence ID" value="GJE56555.1"/>
    <property type="molecule type" value="Genomic_DNA"/>
</dbReference>
<evidence type="ECO:0000256" key="1">
    <source>
        <dbReference type="SAM" id="MobiDB-lite"/>
    </source>
</evidence>
<comment type="caution">
    <text evidence="2">The sequence shown here is derived from an EMBL/GenBank/DDBJ whole genome shotgun (WGS) entry which is preliminary data.</text>
</comment>
<organism evidence="2 3">
    <name type="scientific">Methylobacterium thuringiense</name>
    <dbReference type="NCBI Taxonomy" id="1003091"/>
    <lineage>
        <taxon>Bacteria</taxon>
        <taxon>Pseudomonadati</taxon>
        <taxon>Pseudomonadota</taxon>
        <taxon>Alphaproteobacteria</taxon>
        <taxon>Hyphomicrobiales</taxon>
        <taxon>Methylobacteriaceae</taxon>
        <taxon>Methylobacterium</taxon>
    </lineage>
</organism>
<dbReference type="RefSeq" id="WP_238232313.1">
    <property type="nucleotide sequence ID" value="NZ_BPRA01000014.1"/>
</dbReference>
<reference evidence="2" key="2">
    <citation type="submission" date="2021-08" db="EMBL/GenBank/DDBJ databases">
        <authorList>
            <person name="Tani A."/>
            <person name="Ola A."/>
            <person name="Ogura Y."/>
            <person name="Katsura K."/>
            <person name="Hayashi T."/>
        </authorList>
    </citation>
    <scope>NUCLEOTIDE SEQUENCE</scope>
    <source>
        <strain evidence="2">DSM 23674</strain>
    </source>
</reference>
<dbReference type="Proteomes" id="UP001055101">
    <property type="component" value="Unassembled WGS sequence"/>
</dbReference>
<evidence type="ECO:0000313" key="3">
    <source>
        <dbReference type="Proteomes" id="UP001055101"/>
    </source>
</evidence>
<evidence type="ECO:0008006" key="4">
    <source>
        <dbReference type="Google" id="ProtNLM"/>
    </source>
</evidence>
<evidence type="ECO:0000313" key="2">
    <source>
        <dbReference type="EMBL" id="GJE56555.1"/>
    </source>
</evidence>